<reference evidence="2 3" key="1">
    <citation type="submission" date="2018-08" db="EMBL/GenBank/DDBJ databases">
        <title>Comparative genomics of wild bee and flower associated Lactobacillus reveals potential adaptation to the bee host.</title>
        <authorList>
            <person name="Vuong H.Q."/>
            <person name="Mcfrederick Q.S."/>
        </authorList>
    </citation>
    <scope>NUCLEOTIDE SEQUENCE [LARGE SCALE GENOMIC DNA]</scope>
    <source>
        <strain evidence="2 3">HV_04</strain>
    </source>
</reference>
<dbReference type="Proteomes" id="UP000767392">
    <property type="component" value="Unassembled WGS sequence"/>
</dbReference>
<dbReference type="EMBL" id="QUAM01000006">
    <property type="protein sequence ID" value="TPR12794.1"/>
    <property type="molecule type" value="Genomic_DNA"/>
</dbReference>
<name>A0ABY2YS81_9LACO</name>
<evidence type="ECO:0000313" key="2">
    <source>
        <dbReference type="EMBL" id="TPR12794.1"/>
    </source>
</evidence>
<dbReference type="RefSeq" id="WP_105988516.1">
    <property type="nucleotide sequence ID" value="NZ_POST01000009.1"/>
</dbReference>
<keyword evidence="3" id="KW-1185">Reference proteome</keyword>
<feature type="coiled-coil region" evidence="1">
    <location>
        <begin position="75"/>
        <end position="102"/>
    </location>
</feature>
<sequence>MQKQVILDKNNYVQSVSDEKQEGSMAVEVTGYQAQLLGFITNKIFWDTQANALKFPPDYPATDEQKIEMKYKGDMEDIKNDNANLSNQLKDLQNKFKDSQTNNLTKQKQIEGQQTIINFFSKKLNELGANVQDLMNDASKQSNSNNQAENGGNK</sequence>
<evidence type="ECO:0000313" key="3">
    <source>
        <dbReference type="Proteomes" id="UP000767392"/>
    </source>
</evidence>
<organism evidence="2 3">
    <name type="scientific">Apilactobacillus timberlakei</name>
    <dbReference type="NCBI Taxonomy" id="2008380"/>
    <lineage>
        <taxon>Bacteria</taxon>
        <taxon>Bacillati</taxon>
        <taxon>Bacillota</taxon>
        <taxon>Bacilli</taxon>
        <taxon>Lactobacillales</taxon>
        <taxon>Lactobacillaceae</taxon>
        <taxon>Apilactobacillus</taxon>
    </lineage>
</organism>
<evidence type="ECO:0000256" key="1">
    <source>
        <dbReference type="SAM" id="Coils"/>
    </source>
</evidence>
<proteinExistence type="predicted"/>
<accession>A0ABY2YS81</accession>
<gene>
    <name evidence="2" type="ORF">DY048_07225</name>
</gene>
<keyword evidence="1" id="KW-0175">Coiled coil</keyword>
<evidence type="ECO:0008006" key="4">
    <source>
        <dbReference type="Google" id="ProtNLM"/>
    </source>
</evidence>
<comment type="caution">
    <text evidence="2">The sequence shown here is derived from an EMBL/GenBank/DDBJ whole genome shotgun (WGS) entry which is preliminary data.</text>
</comment>
<protein>
    <recommendedName>
        <fullName evidence="4">DUF2977 domain-containing protein</fullName>
    </recommendedName>
</protein>